<sequence length="870" mass="98234">MLRTVRTENGWVKGIEAADPRITAFKGIPFAAPPVGENRWRAPQPCEDWDGVRECYRFAPISMQSVPGIGDNVYIREWHVDPEIAMDEDCLYLNVWTGAKEVTEKQPVLVWFFGGGLQCGYPAEMEFDGERIARRGVVVVTVNYRVNVFGFLAHPQLTEEQPDAPTNFGSLDQQAALRWVQRNIAFFGGDPGNVTIAGQSAGGGSVMSQMACMNNKGLFHRAVVMSAMIRSPYQVGGIGVPEELWHAEENGQHFLSFLGCSTIEQARKLDAATIRDKYEEYTKIFPAMFTVLDHKFCVGDPMVLFMEGKHVNVPVMSGNTSDEFPSYIEASSKEDLKKKAEEIFGKNAETFLRFPEAMREDSDGKYAKVNGIECTIKCLFSDKKSAGEKKPYYYYRFDPDIPGWDNAGTFHSVDLWFFFETLAKCWRPFVGQHYDLSRMMCNYWVNFIKTGDPNGNDADGKPMPYWYPYEKEKPCEMIFMSDRPVVNCGWVTPFKEFLQEQIKKTLSIGKIFHKEWLEPIWEGEYCFRETFAAVADENGCRASFLWTPKEVLSVESYDRETVYEKGIDYLVEGDELVIPEGSHIPVTGWDTFLYPDFDTAKKAGETSEFAKDFGPLVTTNGKFLNLCAIGNPKLVTEKQIAVTYKATKKELLSAPESQLDKLPKLSAKLEVGEPVKIVLYGDSVCCGCDCSGMYGQKPGQPTWAELLFHQMEEKWQSPVCFHNTSVGGVDSEWAIENSSQRAANFHPDLVILGFGMNDRCGMEEYRNKTGRLIEAIRKVSPKTEFLLIASTLPNELAATEPHHFWAHQDEYSESLKGLEGMGVAIADIQAVQKEIGKRKRYIDITGNWLNHPNDYLARILAQVVIKTLGM</sequence>
<gene>
    <name evidence="5" type="ORF">H8712_15595</name>
</gene>
<reference evidence="5 6" key="1">
    <citation type="submission" date="2020-08" db="EMBL/GenBank/DDBJ databases">
        <title>Genome public.</title>
        <authorList>
            <person name="Liu C."/>
            <person name="Sun Q."/>
        </authorList>
    </citation>
    <scope>NUCLEOTIDE SEQUENCE [LARGE SCALE GENOMIC DNA]</scope>
    <source>
        <strain evidence="5 6">3_YM_SP_D4_24.mj</strain>
    </source>
</reference>
<dbReference type="InterPro" id="IPR029058">
    <property type="entry name" value="AB_hydrolase_fold"/>
</dbReference>
<feature type="domain" description="SGNH hydrolase-type esterase" evidence="4">
    <location>
        <begin position="680"/>
        <end position="854"/>
    </location>
</feature>
<dbReference type="InterPro" id="IPR013830">
    <property type="entry name" value="SGNH_hydro"/>
</dbReference>
<dbReference type="Gene3D" id="3.40.50.1110">
    <property type="entry name" value="SGNH hydrolase"/>
    <property type="match status" value="1"/>
</dbReference>
<dbReference type="Proteomes" id="UP000661649">
    <property type="component" value="Unassembled WGS sequence"/>
</dbReference>
<feature type="domain" description="Carboxylesterase type B" evidence="3">
    <location>
        <begin position="4"/>
        <end position="346"/>
    </location>
</feature>
<evidence type="ECO:0000256" key="2">
    <source>
        <dbReference type="ARBA" id="ARBA00022801"/>
    </source>
</evidence>
<dbReference type="InterPro" id="IPR050309">
    <property type="entry name" value="Type-B_Carboxylest/Lipase"/>
</dbReference>
<dbReference type="InterPro" id="IPR019826">
    <property type="entry name" value="Carboxylesterase_B_AS"/>
</dbReference>
<name>A0ABR7PEZ8_9FIRM</name>
<dbReference type="RefSeq" id="WP_187559290.1">
    <property type="nucleotide sequence ID" value="NZ_JACRTP010000011.1"/>
</dbReference>
<comment type="similarity">
    <text evidence="1">Belongs to the type-B carboxylesterase/lipase family.</text>
</comment>
<keyword evidence="6" id="KW-1185">Reference proteome</keyword>
<dbReference type="Gene3D" id="3.40.50.1820">
    <property type="entry name" value="alpha/beta hydrolase"/>
    <property type="match status" value="1"/>
</dbReference>
<dbReference type="SUPFAM" id="SSF52266">
    <property type="entry name" value="SGNH hydrolase"/>
    <property type="match status" value="1"/>
</dbReference>
<protein>
    <submittedName>
        <fullName evidence="5">Carboxylesterase family protein</fullName>
    </submittedName>
</protein>
<evidence type="ECO:0000259" key="3">
    <source>
        <dbReference type="Pfam" id="PF00135"/>
    </source>
</evidence>
<keyword evidence="2" id="KW-0378">Hydrolase</keyword>
<accession>A0ABR7PEZ8</accession>
<proteinExistence type="inferred from homology"/>
<dbReference type="Pfam" id="PF00135">
    <property type="entry name" value="COesterase"/>
    <property type="match status" value="2"/>
</dbReference>
<dbReference type="InterPro" id="IPR036514">
    <property type="entry name" value="SGNH_hydro_sf"/>
</dbReference>
<dbReference type="Pfam" id="PF13472">
    <property type="entry name" value="Lipase_GDSL_2"/>
    <property type="match status" value="1"/>
</dbReference>
<organism evidence="5 6">
    <name type="scientific">Blautia stercoris</name>
    <dbReference type="NCBI Taxonomy" id="871664"/>
    <lineage>
        <taxon>Bacteria</taxon>
        <taxon>Bacillati</taxon>
        <taxon>Bacillota</taxon>
        <taxon>Clostridia</taxon>
        <taxon>Lachnospirales</taxon>
        <taxon>Lachnospiraceae</taxon>
        <taxon>Blautia</taxon>
    </lineage>
</organism>
<evidence type="ECO:0000313" key="5">
    <source>
        <dbReference type="EMBL" id="MBC8630005.1"/>
    </source>
</evidence>
<feature type="domain" description="Carboxylesterase type B" evidence="3">
    <location>
        <begin position="386"/>
        <end position="473"/>
    </location>
</feature>
<dbReference type="PROSITE" id="PS00122">
    <property type="entry name" value="CARBOXYLESTERASE_B_1"/>
    <property type="match status" value="1"/>
</dbReference>
<dbReference type="InterPro" id="IPR002018">
    <property type="entry name" value="CarbesteraseB"/>
</dbReference>
<evidence type="ECO:0000313" key="6">
    <source>
        <dbReference type="Proteomes" id="UP000661649"/>
    </source>
</evidence>
<dbReference type="SUPFAM" id="SSF53474">
    <property type="entry name" value="alpha/beta-Hydrolases"/>
    <property type="match status" value="1"/>
</dbReference>
<evidence type="ECO:0000259" key="4">
    <source>
        <dbReference type="Pfam" id="PF13472"/>
    </source>
</evidence>
<dbReference type="CDD" id="cd00229">
    <property type="entry name" value="SGNH_hydrolase"/>
    <property type="match status" value="1"/>
</dbReference>
<comment type="caution">
    <text evidence="5">The sequence shown here is derived from an EMBL/GenBank/DDBJ whole genome shotgun (WGS) entry which is preliminary data.</text>
</comment>
<dbReference type="EMBL" id="JACRTP010000011">
    <property type="protein sequence ID" value="MBC8630005.1"/>
    <property type="molecule type" value="Genomic_DNA"/>
</dbReference>
<dbReference type="PANTHER" id="PTHR11559">
    <property type="entry name" value="CARBOXYLESTERASE"/>
    <property type="match status" value="1"/>
</dbReference>
<evidence type="ECO:0000256" key="1">
    <source>
        <dbReference type="ARBA" id="ARBA00005964"/>
    </source>
</evidence>